<dbReference type="InterPro" id="IPR021617">
    <property type="entry name" value="DUF3231"/>
</dbReference>
<evidence type="ECO:0000313" key="1">
    <source>
        <dbReference type="EMBL" id="GGB41106.1"/>
    </source>
</evidence>
<dbReference type="Pfam" id="PF11553">
    <property type="entry name" value="DUF3231"/>
    <property type="match status" value="1"/>
</dbReference>
<dbReference type="Gene3D" id="1.20.1260.10">
    <property type="match status" value="1"/>
</dbReference>
<dbReference type="EMBL" id="BMJD01000011">
    <property type="protein sequence ID" value="GGB41106.1"/>
    <property type="molecule type" value="Genomic_DNA"/>
</dbReference>
<keyword evidence="2" id="KW-1185">Reference proteome</keyword>
<dbReference type="AlphaFoldDB" id="A0A9W5X567"/>
<dbReference type="Proteomes" id="UP000621492">
    <property type="component" value="Unassembled WGS sequence"/>
</dbReference>
<protein>
    <recommendedName>
        <fullName evidence="3">DUF3231 family protein</fullName>
    </recommendedName>
</protein>
<proteinExistence type="predicted"/>
<evidence type="ECO:0000313" key="2">
    <source>
        <dbReference type="Proteomes" id="UP000621492"/>
    </source>
</evidence>
<comment type="caution">
    <text evidence="1">The sequence shown here is derived from an EMBL/GenBank/DDBJ whole genome shotgun (WGS) entry which is preliminary data.</text>
</comment>
<name>A0A9W5X567_9BACI</name>
<dbReference type="RefSeq" id="WP_188724979.1">
    <property type="nucleotide sequence ID" value="NZ_BMJD01000011.1"/>
</dbReference>
<sequence>MYLYNDLQRNGIGKALLLGFGQTAGLQTVRNYMVRGVKIANKVVELFSHTMSEENITESATWDSEVLNSTTPPFSDKLMMFQVSLLTGASSGYYGTALGTAARRDIGTKYLRLLAESIQYAEDGANILIEHGWMEQPPQSIDNVEIAKTKKQ</sequence>
<organism evidence="1 2">
    <name type="scientific">Lentibacillus populi</name>
    <dbReference type="NCBI Taxonomy" id="1827502"/>
    <lineage>
        <taxon>Bacteria</taxon>
        <taxon>Bacillati</taxon>
        <taxon>Bacillota</taxon>
        <taxon>Bacilli</taxon>
        <taxon>Bacillales</taxon>
        <taxon>Bacillaceae</taxon>
        <taxon>Lentibacillus</taxon>
    </lineage>
</organism>
<evidence type="ECO:0008006" key="3">
    <source>
        <dbReference type="Google" id="ProtNLM"/>
    </source>
</evidence>
<accession>A0A9W5X567</accession>
<reference evidence="1" key="2">
    <citation type="submission" date="2020-09" db="EMBL/GenBank/DDBJ databases">
        <authorList>
            <person name="Sun Q."/>
            <person name="Zhou Y."/>
        </authorList>
    </citation>
    <scope>NUCLEOTIDE SEQUENCE</scope>
    <source>
        <strain evidence="1">CGMCC 1.15454</strain>
    </source>
</reference>
<reference evidence="1" key="1">
    <citation type="journal article" date="2014" name="Int. J. Syst. Evol. Microbiol.">
        <title>Complete genome sequence of Corynebacterium casei LMG S-19264T (=DSM 44701T), isolated from a smear-ripened cheese.</title>
        <authorList>
            <consortium name="US DOE Joint Genome Institute (JGI-PGF)"/>
            <person name="Walter F."/>
            <person name="Albersmeier A."/>
            <person name="Kalinowski J."/>
            <person name="Ruckert C."/>
        </authorList>
    </citation>
    <scope>NUCLEOTIDE SEQUENCE</scope>
    <source>
        <strain evidence="1">CGMCC 1.15454</strain>
    </source>
</reference>
<gene>
    <name evidence="1" type="ORF">GCM10011409_18280</name>
</gene>
<dbReference type="InterPro" id="IPR012347">
    <property type="entry name" value="Ferritin-like"/>
</dbReference>